<gene>
    <name evidence="2" type="ordered locus">Snas_4872</name>
</gene>
<dbReference type="STRING" id="446470.Snas_4872"/>
<feature type="compositionally biased region" description="Low complexity" evidence="1">
    <location>
        <begin position="60"/>
        <end position="71"/>
    </location>
</feature>
<proteinExistence type="predicted"/>
<dbReference type="EMBL" id="CP001778">
    <property type="protein sequence ID" value="ADD44513.1"/>
    <property type="molecule type" value="Genomic_DNA"/>
</dbReference>
<sequence>MALWMVVAVAAIAGGVAAILFTGAGTTSTQILSPAQVRDALEDADTTTSGEPEEPEPSGESEPQTKTTAAGTVTVTCRGDAIASDTVTPAADWDADDPAGNDVKREVTFTTDQPTAHEASQDGGDTLVVAYTCRSGEVAWDSRFE</sequence>
<protein>
    <submittedName>
        <fullName evidence="2">Uncharacterized protein</fullName>
    </submittedName>
</protein>
<keyword evidence="3" id="KW-1185">Reference proteome</keyword>
<feature type="region of interest" description="Disordered" evidence="1">
    <location>
        <begin position="38"/>
        <end position="71"/>
    </location>
</feature>
<name>D3Q8S1_STANL</name>
<dbReference type="KEGG" id="sna:Snas_4872"/>
<accession>D3Q8S1</accession>
<organism evidence="2 3">
    <name type="scientific">Stackebrandtia nassauensis (strain DSM 44728 / CIP 108903 / NRRL B-16338 / NBRC 102104 / LLR-40K-21)</name>
    <dbReference type="NCBI Taxonomy" id="446470"/>
    <lineage>
        <taxon>Bacteria</taxon>
        <taxon>Bacillati</taxon>
        <taxon>Actinomycetota</taxon>
        <taxon>Actinomycetes</taxon>
        <taxon>Glycomycetales</taxon>
        <taxon>Glycomycetaceae</taxon>
        <taxon>Stackebrandtia</taxon>
    </lineage>
</organism>
<dbReference type="HOGENOM" id="CLU_1785713_0_0_11"/>
<evidence type="ECO:0000313" key="2">
    <source>
        <dbReference type="EMBL" id="ADD44513.1"/>
    </source>
</evidence>
<dbReference type="Proteomes" id="UP000000844">
    <property type="component" value="Chromosome"/>
</dbReference>
<evidence type="ECO:0000313" key="3">
    <source>
        <dbReference type="Proteomes" id="UP000000844"/>
    </source>
</evidence>
<dbReference type="AlphaFoldDB" id="D3Q8S1"/>
<reference evidence="2 3" key="1">
    <citation type="journal article" date="2009" name="Stand. Genomic Sci.">
        <title>Complete genome sequence of Stackebrandtia nassauensis type strain (LLR-40K-21).</title>
        <authorList>
            <person name="Munk C."/>
            <person name="Lapidus A."/>
            <person name="Copeland A."/>
            <person name="Jando M."/>
            <person name="Mayilraj S."/>
            <person name="Glavina Del Rio T."/>
            <person name="Nolan M."/>
            <person name="Chen F."/>
            <person name="Lucas S."/>
            <person name="Tice H."/>
            <person name="Cheng J.F."/>
            <person name="Han C."/>
            <person name="Detter J.C."/>
            <person name="Bruce D."/>
            <person name="Goodwin L."/>
            <person name="Chain P."/>
            <person name="Pitluck S."/>
            <person name="Goker M."/>
            <person name="Ovchinikova G."/>
            <person name="Pati A."/>
            <person name="Ivanova N."/>
            <person name="Mavromatis K."/>
            <person name="Chen A."/>
            <person name="Palaniappan K."/>
            <person name="Land M."/>
            <person name="Hauser L."/>
            <person name="Chang Y.J."/>
            <person name="Jeffries C.D."/>
            <person name="Bristow J."/>
            <person name="Eisen J.A."/>
            <person name="Markowitz V."/>
            <person name="Hugenholtz P."/>
            <person name="Kyrpides N.C."/>
            <person name="Klenk H.P."/>
        </authorList>
    </citation>
    <scope>NUCLEOTIDE SEQUENCE [LARGE SCALE GENOMIC DNA]</scope>
    <source>
        <strain evidence="3">DSM 44728 / CIP 108903 / NRRL B-16338 / NBRC 102104 / LLR-40K-21</strain>
    </source>
</reference>
<evidence type="ECO:0000256" key="1">
    <source>
        <dbReference type="SAM" id="MobiDB-lite"/>
    </source>
</evidence>